<feature type="domain" description="P68 RBP/TagC-like beta-propeller" evidence="2">
    <location>
        <begin position="87"/>
        <end position="287"/>
    </location>
</feature>
<evidence type="ECO:0000256" key="1">
    <source>
        <dbReference type="SAM" id="MobiDB-lite"/>
    </source>
</evidence>
<dbReference type="InterPro" id="IPR048799">
    <property type="entry name" value="P68_RBP_TagC-like_beta-prop"/>
</dbReference>
<dbReference type="Pfam" id="PF21311">
    <property type="entry name" value="Phage_RBD_prop"/>
    <property type="match status" value="1"/>
</dbReference>
<proteinExistence type="predicted"/>
<dbReference type="Proteomes" id="UP001167160">
    <property type="component" value="Unassembled WGS sequence"/>
</dbReference>
<feature type="compositionally biased region" description="Low complexity" evidence="1">
    <location>
        <begin position="35"/>
        <end position="46"/>
    </location>
</feature>
<name>A0ABT0X2B8_9ACTN</name>
<keyword evidence="4" id="KW-1185">Reference proteome</keyword>
<comment type="caution">
    <text evidence="3">The sequence shown here is derived from an EMBL/GenBank/DDBJ whole genome shotgun (WGS) entry which is preliminary data.</text>
</comment>
<evidence type="ECO:0000313" key="3">
    <source>
        <dbReference type="EMBL" id="MCM2575807.1"/>
    </source>
</evidence>
<feature type="region of interest" description="Disordered" evidence="1">
    <location>
        <begin position="35"/>
        <end position="66"/>
    </location>
</feature>
<dbReference type="PROSITE" id="PS51318">
    <property type="entry name" value="TAT"/>
    <property type="match status" value="1"/>
</dbReference>
<organism evidence="3 4">
    <name type="scientific">Streptomyces meridianus</name>
    <dbReference type="NCBI Taxonomy" id="2938945"/>
    <lineage>
        <taxon>Bacteria</taxon>
        <taxon>Bacillati</taxon>
        <taxon>Actinomycetota</taxon>
        <taxon>Actinomycetes</taxon>
        <taxon>Kitasatosporales</taxon>
        <taxon>Streptomycetaceae</taxon>
        <taxon>Streptomyces</taxon>
    </lineage>
</organism>
<dbReference type="InterPro" id="IPR006311">
    <property type="entry name" value="TAT_signal"/>
</dbReference>
<reference evidence="3" key="1">
    <citation type="journal article" date="2023" name="Int. J. Syst. Evol. Microbiol.">
        <title>Streptomyces meridianus sp. nov. isolated from brackish water of the Tagus estuary in Alcochete, Portugal.</title>
        <authorList>
            <person name="Santos J.D.N."/>
            <person name="Klimek D."/>
            <person name="Calusinska M."/>
            <person name="Lobo Da Cunha A."/>
            <person name="Catita J."/>
            <person name="Goncalves H."/>
            <person name="Gonzalez I."/>
            <person name="Reyes F."/>
            <person name="Lage O.M."/>
        </authorList>
    </citation>
    <scope>NUCLEOTIDE SEQUENCE</scope>
    <source>
        <strain evidence="3">MTZ3.1</strain>
    </source>
</reference>
<protein>
    <submittedName>
        <fullName evidence="3">Teichoic acid biosynthesis protein C</fullName>
    </submittedName>
</protein>
<dbReference type="EMBL" id="JAMQGM010000001">
    <property type="protein sequence ID" value="MCM2575807.1"/>
    <property type="molecule type" value="Genomic_DNA"/>
</dbReference>
<sequence>MSDQGGPGRPGRRALLALAGGTAAAALLGNAPGTAAAQAAGRTPRANRPPHRTRSPRGAGGITDERFGLDGPHVPWLTDCTLRHPTVMQSFAFDETHQHLYALQVVPGGVRLPAETRTRPHAARLRSGDLCLNRLTMDGVLLDHMYLKGFGHGSAMGIEERADGGTVLYTECDAGPASGHGRAVARFAYAPGRVLHGDAPGLDCYRAKPGSTGNSVAVDLAGRRLLLRYRRNGEHRYALYDLDGFVAELFDPLADFAQPDPGPDLRFQGMALYGDYAYQVLGPATVPARRTATGPTTCLTCLDLRTGRVVAETRRETSYAAGPMAPEGLAVLRSGGPRLCLGFASGPVGARAFAVYQQQS</sequence>
<evidence type="ECO:0000313" key="4">
    <source>
        <dbReference type="Proteomes" id="UP001167160"/>
    </source>
</evidence>
<accession>A0ABT0X2B8</accession>
<gene>
    <name evidence="3" type="ORF">M1E25_00290</name>
</gene>
<dbReference type="RefSeq" id="WP_251407507.1">
    <property type="nucleotide sequence ID" value="NZ_JAMQGM010000001.1"/>
</dbReference>
<evidence type="ECO:0000259" key="2">
    <source>
        <dbReference type="Pfam" id="PF21311"/>
    </source>
</evidence>